<dbReference type="InterPro" id="IPR004639">
    <property type="entry name" value="4pyrrol_synth_GluAld_NH2Trfase"/>
</dbReference>
<organism evidence="8 9">
    <name type="scientific">Hydrogenothermus marinus</name>
    <dbReference type="NCBI Taxonomy" id="133270"/>
    <lineage>
        <taxon>Bacteria</taxon>
        <taxon>Pseudomonadati</taxon>
        <taxon>Aquificota</taxon>
        <taxon>Aquificia</taxon>
        <taxon>Aquificales</taxon>
        <taxon>Hydrogenothermaceae</taxon>
        <taxon>Hydrogenothermus</taxon>
    </lineage>
</organism>
<dbReference type="PANTHER" id="PTHR43713">
    <property type="entry name" value="GLUTAMATE-1-SEMIALDEHYDE 2,1-AMINOMUTASE"/>
    <property type="match status" value="1"/>
</dbReference>
<dbReference type="GO" id="GO:0006782">
    <property type="term" value="P:protoporphyrinogen IX biosynthetic process"/>
    <property type="evidence" value="ECO:0007669"/>
    <property type="project" value="UniProtKB-UniRule"/>
</dbReference>
<dbReference type="InterPro" id="IPR015424">
    <property type="entry name" value="PyrdxlP-dep_Trfase"/>
</dbReference>
<dbReference type="Proteomes" id="UP000280842">
    <property type="component" value="Unassembled WGS sequence"/>
</dbReference>
<dbReference type="InterPro" id="IPR015421">
    <property type="entry name" value="PyrdxlP-dep_Trfase_major"/>
</dbReference>
<keyword evidence="6 7" id="KW-0627">Porphyrin biosynthesis</keyword>
<dbReference type="HAMAP" id="MF_00375">
    <property type="entry name" value="HemL_aminotrans_3"/>
    <property type="match status" value="1"/>
</dbReference>
<protein>
    <recommendedName>
        <fullName evidence="7">Glutamate-1-semialdehyde 2,1-aminomutase</fullName>
        <shortName evidence="7">GSA</shortName>
        <ecNumber evidence="7">5.4.3.8</ecNumber>
    </recommendedName>
    <alternativeName>
        <fullName evidence="7">Glutamate-1-semialdehyde aminotransferase</fullName>
        <shortName evidence="7">GSA-AT</shortName>
    </alternativeName>
</protein>
<comment type="caution">
    <text evidence="8">The sequence shown here is derived from an EMBL/GenBank/DDBJ whole genome shotgun (WGS) entry which is preliminary data.</text>
</comment>
<comment type="catalytic activity">
    <reaction evidence="7">
        <text>(S)-4-amino-5-oxopentanoate = 5-aminolevulinate</text>
        <dbReference type="Rhea" id="RHEA:14265"/>
        <dbReference type="ChEBI" id="CHEBI:57501"/>
        <dbReference type="ChEBI" id="CHEBI:356416"/>
        <dbReference type="EC" id="5.4.3.8"/>
    </reaction>
</comment>
<dbReference type="GO" id="GO:0030170">
    <property type="term" value="F:pyridoxal phosphate binding"/>
    <property type="evidence" value="ECO:0007669"/>
    <property type="project" value="InterPro"/>
</dbReference>
<evidence type="ECO:0000256" key="3">
    <source>
        <dbReference type="ARBA" id="ARBA00008981"/>
    </source>
</evidence>
<reference evidence="8 9" key="1">
    <citation type="submission" date="2018-10" db="EMBL/GenBank/DDBJ databases">
        <title>Genomic Encyclopedia of Archaeal and Bacterial Type Strains, Phase II (KMG-II): from individual species to whole genera.</title>
        <authorList>
            <person name="Goeker M."/>
        </authorList>
    </citation>
    <scope>NUCLEOTIDE SEQUENCE [LARGE SCALE GENOMIC DNA]</scope>
    <source>
        <strain evidence="8 9">VM1</strain>
    </source>
</reference>
<dbReference type="PROSITE" id="PS00600">
    <property type="entry name" value="AA_TRANSFER_CLASS_3"/>
    <property type="match status" value="1"/>
</dbReference>
<dbReference type="FunFam" id="3.40.640.10:FF:000021">
    <property type="entry name" value="Glutamate-1-semialdehyde 2,1-aminomutase"/>
    <property type="match status" value="1"/>
</dbReference>
<sequence>MKLEKSKKLFKEAQKYLVGGVNSPVRAFKSIGIEPIFIEKAKGSRVWDVDGNEYIDYVLSWGPLILGHANDQIINAIKQVSNYGTSFGAPTELEIEMAKAVVEAVPSIEMVRFVNSGTEATMSAIRLARGYTGKKKIIKFEGCYHGHGDSLLVSAGSGVATLGIPGTPGIPEELAKLTIVLPYNDIDAVEEAFKKYGDDIACVIIEPVAGNMGTIAPSKEYHQRLREITKEYNSLLIWDEVMTGFRLALGGAQELYGIEPDLTTLGKVIGAGLPVGAYGGKAEIMKYVAPEGPVYQAGTLSGNPLAMVAGLRQLEILKEKNPYPDLEEKGKRLEEGIKQLIEKYNIKATVNRVGSMMTIFFTDKEVKNFEDAKSSDLETFNKFYISMLEKGIYLAPSQFEASFLSTAHSDEDIEKTLNAIEDSFKEIGG</sequence>
<dbReference type="PANTHER" id="PTHR43713:SF3">
    <property type="entry name" value="GLUTAMATE-1-SEMIALDEHYDE 2,1-AMINOMUTASE 1, CHLOROPLASTIC-RELATED"/>
    <property type="match status" value="1"/>
</dbReference>
<dbReference type="NCBIfam" id="TIGR00713">
    <property type="entry name" value="hemL"/>
    <property type="match status" value="1"/>
</dbReference>
<dbReference type="EC" id="5.4.3.8" evidence="7"/>
<keyword evidence="5 7" id="KW-0413">Isomerase</keyword>
<evidence type="ECO:0000256" key="7">
    <source>
        <dbReference type="HAMAP-Rule" id="MF_00375"/>
    </source>
</evidence>
<dbReference type="InterPro" id="IPR049704">
    <property type="entry name" value="Aminotrans_3_PPA_site"/>
</dbReference>
<comment type="cofactor">
    <cofactor evidence="1 7">
        <name>pyridoxal 5'-phosphate</name>
        <dbReference type="ChEBI" id="CHEBI:597326"/>
    </cofactor>
</comment>
<dbReference type="UniPathway" id="UPA00251">
    <property type="reaction ID" value="UER00317"/>
</dbReference>
<evidence type="ECO:0000256" key="4">
    <source>
        <dbReference type="ARBA" id="ARBA00022898"/>
    </source>
</evidence>
<evidence type="ECO:0000256" key="2">
    <source>
        <dbReference type="ARBA" id="ARBA00004819"/>
    </source>
</evidence>
<dbReference type="SUPFAM" id="SSF53383">
    <property type="entry name" value="PLP-dependent transferases"/>
    <property type="match status" value="1"/>
</dbReference>
<dbReference type="OrthoDB" id="9807885at2"/>
<dbReference type="Gene3D" id="3.40.640.10">
    <property type="entry name" value="Type I PLP-dependent aspartate aminotransferase-like (Major domain)"/>
    <property type="match status" value="1"/>
</dbReference>
<comment type="subunit">
    <text evidence="7">Homodimer.</text>
</comment>
<evidence type="ECO:0000256" key="1">
    <source>
        <dbReference type="ARBA" id="ARBA00001933"/>
    </source>
</evidence>
<feature type="modified residue" description="N6-(pyridoxal phosphate)lysine" evidence="7">
    <location>
        <position position="267"/>
    </location>
</feature>
<keyword evidence="9" id="KW-1185">Reference proteome</keyword>
<evidence type="ECO:0000313" key="9">
    <source>
        <dbReference type="Proteomes" id="UP000280842"/>
    </source>
</evidence>
<dbReference type="InterPro" id="IPR005814">
    <property type="entry name" value="Aminotrans_3"/>
</dbReference>
<comment type="similarity">
    <text evidence="3 7">Belongs to the class-III pyridoxal-phosphate-dependent aminotransferase family. HemL subfamily.</text>
</comment>
<proteinExistence type="inferred from homology"/>
<dbReference type="GO" id="GO:0008483">
    <property type="term" value="F:transaminase activity"/>
    <property type="evidence" value="ECO:0007669"/>
    <property type="project" value="InterPro"/>
</dbReference>
<dbReference type="InterPro" id="IPR015422">
    <property type="entry name" value="PyrdxlP-dep_Trfase_small"/>
</dbReference>
<keyword evidence="7" id="KW-0963">Cytoplasm</keyword>
<dbReference type="EMBL" id="REFO01000010">
    <property type="protein sequence ID" value="RMA97780.1"/>
    <property type="molecule type" value="Genomic_DNA"/>
</dbReference>
<dbReference type="Gene3D" id="3.90.1150.10">
    <property type="entry name" value="Aspartate Aminotransferase, domain 1"/>
    <property type="match status" value="1"/>
</dbReference>
<dbReference type="GO" id="GO:0042286">
    <property type="term" value="F:glutamate-1-semialdehyde 2,1-aminomutase activity"/>
    <property type="evidence" value="ECO:0007669"/>
    <property type="project" value="UniProtKB-UniRule"/>
</dbReference>
<evidence type="ECO:0000256" key="6">
    <source>
        <dbReference type="ARBA" id="ARBA00023244"/>
    </source>
</evidence>
<dbReference type="RefSeq" id="WP_121922545.1">
    <property type="nucleotide sequence ID" value="NZ_REFO01000010.1"/>
</dbReference>
<accession>A0A3M0BKA3</accession>
<evidence type="ECO:0000313" key="8">
    <source>
        <dbReference type="EMBL" id="RMA97780.1"/>
    </source>
</evidence>
<name>A0A3M0BKA3_9AQUI</name>
<dbReference type="NCBIfam" id="NF000818">
    <property type="entry name" value="PRK00062.1"/>
    <property type="match status" value="1"/>
</dbReference>
<gene>
    <name evidence="7" type="primary">hemL</name>
    <name evidence="8" type="ORF">CLV39_0407</name>
</gene>
<dbReference type="GO" id="GO:0005737">
    <property type="term" value="C:cytoplasm"/>
    <property type="evidence" value="ECO:0007669"/>
    <property type="project" value="UniProtKB-SubCell"/>
</dbReference>
<comment type="subcellular location">
    <subcellularLocation>
        <location evidence="7">Cytoplasm</location>
    </subcellularLocation>
</comment>
<dbReference type="CDD" id="cd00610">
    <property type="entry name" value="OAT_like"/>
    <property type="match status" value="1"/>
</dbReference>
<dbReference type="AlphaFoldDB" id="A0A3M0BKA3"/>
<keyword evidence="4 7" id="KW-0663">Pyridoxal phosphate</keyword>
<evidence type="ECO:0000256" key="5">
    <source>
        <dbReference type="ARBA" id="ARBA00023235"/>
    </source>
</evidence>
<dbReference type="Pfam" id="PF00202">
    <property type="entry name" value="Aminotran_3"/>
    <property type="match status" value="1"/>
</dbReference>
<comment type="pathway">
    <text evidence="2">Porphyrin-containing compound metabolism; protoporphyrin-IX biosynthesis; 5-aminolevulinate from L-glutamyl-tRNA(Glu): step 2/2.</text>
</comment>